<evidence type="ECO:0000259" key="2">
    <source>
        <dbReference type="PROSITE" id="PS50013"/>
    </source>
</evidence>
<feature type="domain" description="Chromo" evidence="2">
    <location>
        <begin position="353"/>
        <end position="414"/>
    </location>
</feature>
<dbReference type="Pfam" id="PF18723">
    <property type="entry name" value="HMUDK_hel"/>
    <property type="match status" value="1"/>
</dbReference>
<evidence type="ECO:0000256" key="1">
    <source>
        <dbReference type="SAM" id="MobiDB-lite"/>
    </source>
</evidence>
<comment type="caution">
    <text evidence="3">The sequence shown here is derived from an EMBL/GenBank/DDBJ whole genome shotgun (WGS) entry which is preliminary data.</text>
</comment>
<dbReference type="InterPro" id="IPR000953">
    <property type="entry name" value="Chromo/chromo_shadow_dom"/>
</dbReference>
<sequence length="425" mass="48686">MSHKSKNPIKTVTICNRVLSVSSVLDTLFSFIAERHAIHQRRIAGEAFPWTDDPVLLKYSFTNVFRVLDRMTQYVLQNVINEGSQTLEESVFRVILFRFFSRTSTYELLQERLGPLTWRDFDIDVYTGVLREAFEDGVSLYGHAYLMPAPKLGGGNNYVNHLRLLRLMMEEELPKKLEQSNCLRDAYGRISIFPSMGNFLGFQLLLDINMIPELSLPENYALCGPGAQACLIKIFGPSVRGIEGPALEYLHQTQNMHFTRLGIPPARRPRVTPNTPPGMSVVDLEHSLCECEKYSRVMHPEIRGKRTTIHRNWEPKREPLTNELPRRWINPAPRKKIRGPPPPVDPTESDPSYHVSHIVMEEQGSKEDGTLYLIRWLGYGPEEDQWLTEEQLGNAKEVLHEWRAAKASIADKVSALQAEMIPMKH</sequence>
<reference evidence="3 4" key="1">
    <citation type="submission" date="2019-02" db="EMBL/GenBank/DDBJ databases">
        <title>Genome sequencing of the rare red list fungi Bondarzewia mesenterica.</title>
        <authorList>
            <person name="Buettner E."/>
            <person name="Kellner H."/>
        </authorList>
    </citation>
    <scope>NUCLEOTIDE SEQUENCE [LARGE SCALE GENOMIC DNA]</scope>
    <source>
        <strain evidence="3 4">DSM 108281</strain>
    </source>
</reference>
<keyword evidence="4" id="KW-1185">Reference proteome</keyword>
<name>A0A4S4MDQ6_9AGAM</name>
<proteinExistence type="predicted"/>
<dbReference type="OrthoDB" id="433924at2759"/>
<protein>
    <recommendedName>
        <fullName evidence="2">Chromo domain-containing protein</fullName>
    </recommendedName>
</protein>
<feature type="region of interest" description="Disordered" evidence="1">
    <location>
        <begin position="331"/>
        <end position="351"/>
    </location>
</feature>
<evidence type="ECO:0000313" key="3">
    <source>
        <dbReference type="EMBL" id="THH21200.1"/>
    </source>
</evidence>
<evidence type="ECO:0000313" key="4">
    <source>
        <dbReference type="Proteomes" id="UP000310158"/>
    </source>
</evidence>
<dbReference type="InterPro" id="IPR040684">
    <property type="entry name" value="HMUDK_hel"/>
</dbReference>
<gene>
    <name evidence="3" type="ORF">EW146_g279</name>
</gene>
<dbReference type="PROSITE" id="PS50013">
    <property type="entry name" value="CHROMO_2"/>
    <property type="match status" value="1"/>
</dbReference>
<dbReference type="SUPFAM" id="SSF54160">
    <property type="entry name" value="Chromo domain-like"/>
    <property type="match status" value="1"/>
</dbReference>
<organism evidence="3 4">
    <name type="scientific">Bondarzewia mesenterica</name>
    <dbReference type="NCBI Taxonomy" id="1095465"/>
    <lineage>
        <taxon>Eukaryota</taxon>
        <taxon>Fungi</taxon>
        <taxon>Dikarya</taxon>
        <taxon>Basidiomycota</taxon>
        <taxon>Agaricomycotina</taxon>
        <taxon>Agaricomycetes</taxon>
        <taxon>Russulales</taxon>
        <taxon>Bondarzewiaceae</taxon>
        <taxon>Bondarzewia</taxon>
    </lineage>
</organism>
<dbReference type="Proteomes" id="UP000310158">
    <property type="component" value="Unassembled WGS sequence"/>
</dbReference>
<dbReference type="AlphaFoldDB" id="A0A4S4MDQ6"/>
<dbReference type="GO" id="GO:0006338">
    <property type="term" value="P:chromatin remodeling"/>
    <property type="evidence" value="ECO:0007669"/>
    <property type="project" value="UniProtKB-ARBA"/>
</dbReference>
<dbReference type="InterPro" id="IPR023780">
    <property type="entry name" value="Chromo_domain"/>
</dbReference>
<dbReference type="Gene3D" id="2.40.50.40">
    <property type="match status" value="1"/>
</dbReference>
<dbReference type="Pfam" id="PF00385">
    <property type="entry name" value="Chromo"/>
    <property type="match status" value="1"/>
</dbReference>
<dbReference type="InterPro" id="IPR016197">
    <property type="entry name" value="Chromo-like_dom_sf"/>
</dbReference>
<dbReference type="SMART" id="SM00298">
    <property type="entry name" value="CHROMO"/>
    <property type="match status" value="1"/>
</dbReference>
<accession>A0A4S4MDQ6</accession>
<dbReference type="EMBL" id="SGPL01000006">
    <property type="protein sequence ID" value="THH21200.1"/>
    <property type="molecule type" value="Genomic_DNA"/>
</dbReference>